<feature type="compositionally biased region" description="Basic and acidic residues" evidence="1">
    <location>
        <begin position="434"/>
        <end position="451"/>
    </location>
</feature>
<organism evidence="2 3">
    <name type="scientific">Melanomma pulvis-pyrius CBS 109.77</name>
    <dbReference type="NCBI Taxonomy" id="1314802"/>
    <lineage>
        <taxon>Eukaryota</taxon>
        <taxon>Fungi</taxon>
        <taxon>Dikarya</taxon>
        <taxon>Ascomycota</taxon>
        <taxon>Pezizomycotina</taxon>
        <taxon>Dothideomycetes</taxon>
        <taxon>Pleosporomycetidae</taxon>
        <taxon>Pleosporales</taxon>
        <taxon>Melanommataceae</taxon>
        <taxon>Melanomma</taxon>
    </lineage>
</organism>
<dbReference type="OrthoDB" id="3244603at2759"/>
<feature type="region of interest" description="Disordered" evidence="1">
    <location>
        <begin position="325"/>
        <end position="354"/>
    </location>
</feature>
<evidence type="ECO:0000256" key="1">
    <source>
        <dbReference type="SAM" id="MobiDB-lite"/>
    </source>
</evidence>
<proteinExistence type="predicted"/>
<dbReference type="AlphaFoldDB" id="A0A6A6X2S0"/>
<evidence type="ECO:0008006" key="4">
    <source>
        <dbReference type="Google" id="ProtNLM"/>
    </source>
</evidence>
<dbReference type="Proteomes" id="UP000799757">
    <property type="component" value="Unassembled WGS sequence"/>
</dbReference>
<dbReference type="InterPro" id="IPR036987">
    <property type="entry name" value="SRA-YDG_sf"/>
</dbReference>
<feature type="region of interest" description="Disordered" evidence="1">
    <location>
        <begin position="375"/>
        <end position="451"/>
    </location>
</feature>
<feature type="compositionally biased region" description="Polar residues" evidence="1">
    <location>
        <begin position="383"/>
        <end position="396"/>
    </location>
</feature>
<accession>A0A6A6X2S0</accession>
<reference evidence="2" key="1">
    <citation type="journal article" date="2020" name="Stud. Mycol.">
        <title>101 Dothideomycetes genomes: a test case for predicting lifestyles and emergence of pathogens.</title>
        <authorList>
            <person name="Haridas S."/>
            <person name="Albert R."/>
            <person name="Binder M."/>
            <person name="Bloem J."/>
            <person name="Labutti K."/>
            <person name="Salamov A."/>
            <person name="Andreopoulos B."/>
            <person name="Baker S."/>
            <person name="Barry K."/>
            <person name="Bills G."/>
            <person name="Bluhm B."/>
            <person name="Cannon C."/>
            <person name="Castanera R."/>
            <person name="Culley D."/>
            <person name="Daum C."/>
            <person name="Ezra D."/>
            <person name="Gonzalez J."/>
            <person name="Henrissat B."/>
            <person name="Kuo A."/>
            <person name="Liang C."/>
            <person name="Lipzen A."/>
            <person name="Lutzoni F."/>
            <person name="Magnuson J."/>
            <person name="Mondo S."/>
            <person name="Nolan M."/>
            <person name="Ohm R."/>
            <person name="Pangilinan J."/>
            <person name="Park H.-J."/>
            <person name="Ramirez L."/>
            <person name="Alfaro M."/>
            <person name="Sun H."/>
            <person name="Tritt A."/>
            <person name="Yoshinaga Y."/>
            <person name="Zwiers L.-H."/>
            <person name="Turgeon B."/>
            <person name="Goodwin S."/>
            <person name="Spatafora J."/>
            <person name="Crous P."/>
            <person name="Grigoriev I."/>
        </authorList>
    </citation>
    <scope>NUCLEOTIDE SEQUENCE</scope>
    <source>
        <strain evidence="2">CBS 109.77</strain>
    </source>
</reference>
<evidence type="ECO:0000313" key="3">
    <source>
        <dbReference type="Proteomes" id="UP000799757"/>
    </source>
</evidence>
<evidence type="ECO:0000313" key="2">
    <source>
        <dbReference type="EMBL" id="KAF2790498.1"/>
    </source>
</evidence>
<sequence>MSLPYAHAPAQGSPLPPSLSLNDGKGLARIKSHRNDLTEMVIWGSEQERESLVSQLLVVKADCFGHSWWLNPLFAYHAGIIDLDSTEGGICFDKYGAYAVLLKDTGEVDASSEASITYRCRDNDQGRFRLTSATSRSRLPIRILRSHSLSSIWGPKAGVRYEGLYRVSGWTIRPVKNIDFGGSQHNIGDIMYEVKFERDDPVSMGEVIQHPTKFELDDYAEYKRLRRVHREGQPHIAVAKTGKANLHVIAKAAPPIQPLAAPTSQLPALSQAKVPQTVTRSTTFNIPLAAIQGWSGPSRLPPEADPFFGLHKNPLEVSTATSMRAGTNTQSPINDSPQSEPSFQSNISSTRTINGNVEEIREVAPWIDFDPELRTPTPINHLRSASTSIQRGSIRTPSRGGTVRSRPTSKDPSPDLRESPNAGTTHKRGLISWEPKDPGLTRKKDARKKDSQLSVMTPFTRNRNPLAKLFDGTEEDFFSYKQTRGVSLSPKSTTRMAQRHLRSSSSDATVRLLSPVPTRPLSPTSPLITHRRDAICPPYSLDYISVTGTFEISEPPSRTSSSFHDPFIEPPALAASHKAKSQRSLPVSLKDFISKPRTATPVSVSPAYETPGSELFSRSVRGRNDSNFGGGEREGSVARQQLRAMFKNPFKETRDRDAEGRSRKFSNESVEVLAPDATP</sequence>
<dbReference type="InterPro" id="IPR015947">
    <property type="entry name" value="PUA-like_sf"/>
</dbReference>
<dbReference type="SUPFAM" id="SSF88697">
    <property type="entry name" value="PUA domain-like"/>
    <property type="match status" value="1"/>
</dbReference>
<protein>
    <recommendedName>
        <fullName evidence="4">YDG domain-containing protein</fullName>
    </recommendedName>
</protein>
<gene>
    <name evidence="2" type="ORF">K505DRAFT_79148</name>
</gene>
<dbReference type="EMBL" id="MU002070">
    <property type="protein sequence ID" value="KAF2790498.1"/>
    <property type="molecule type" value="Genomic_DNA"/>
</dbReference>
<feature type="region of interest" description="Disordered" evidence="1">
    <location>
        <begin position="598"/>
        <end position="679"/>
    </location>
</feature>
<feature type="compositionally biased region" description="Basic and acidic residues" evidence="1">
    <location>
        <begin position="649"/>
        <end position="666"/>
    </location>
</feature>
<name>A0A6A6X2S0_9PLEO</name>
<keyword evidence="3" id="KW-1185">Reference proteome</keyword>
<dbReference type="Gene3D" id="2.30.280.10">
    <property type="entry name" value="SRA-YDG"/>
    <property type="match status" value="1"/>
</dbReference>
<feature type="compositionally biased region" description="Basic and acidic residues" evidence="1">
    <location>
        <begin position="408"/>
        <end position="418"/>
    </location>
</feature>